<evidence type="ECO:0000256" key="8">
    <source>
        <dbReference type="ARBA" id="ARBA00022840"/>
    </source>
</evidence>
<dbReference type="AlphaFoldDB" id="A0A381RY75"/>
<evidence type="ECO:0000256" key="6">
    <source>
        <dbReference type="ARBA" id="ARBA00022741"/>
    </source>
</evidence>
<evidence type="ECO:0000256" key="10">
    <source>
        <dbReference type="ARBA" id="ARBA00023277"/>
    </source>
</evidence>
<comment type="function">
    <text evidence="2">Catalyzes the ADP transfer from ATP to D-glycero-beta-D-manno-heptose 1-phosphate, yielding ADP-D-glycero-beta-D-manno-heptose.</text>
</comment>
<evidence type="ECO:0000256" key="9">
    <source>
        <dbReference type="ARBA" id="ARBA00023268"/>
    </source>
</evidence>
<keyword evidence="4" id="KW-0808">Transferase</keyword>
<dbReference type="Pfam" id="PF01467">
    <property type="entry name" value="CTP_transf_like"/>
    <property type="match status" value="1"/>
</dbReference>
<dbReference type="NCBIfam" id="TIGR00125">
    <property type="entry name" value="cyt_tran_rel"/>
    <property type="match status" value="1"/>
</dbReference>
<dbReference type="InterPro" id="IPR023030">
    <property type="entry name" value="Bifunc_HldE"/>
</dbReference>
<dbReference type="CDD" id="cd01172">
    <property type="entry name" value="RfaE_like"/>
    <property type="match status" value="1"/>
</dbReference>
<dbReference type="InterPro" id="IPR014729">
    <property type="entry name" value="Rossmann-like_a/b/a_fold"/>
</dbReference>
<accession>A0A381RY75</accession>
<gene>
    <name evidence="14" type="ORF">METZ01_LOCUS49646</name>
</gene>
<dbReference type="Pfam" id="PF00294">
    <property type="entry name" value="PfkB"/>
    <property type="match status" value="1"/>
</dbReference>
<dbReference type="PANTHER" id="PTHR46969:SF1">
    <property type="entry name" value="BIFUNCTIONAL PROTEIN HLDE"/>
    <property type="match status" value="1"/>
</dbReference>
<dbReference type="InterPro" id="IPR011611">
    <property type="entry name" value="PfkB_dom"/>
</dbReference>
<evidence type="ECO:0000256" key="3">
    <source>
        <dbReference type="ARBA" id="ARBA00012519"/>
    </source>
</evidence>
<evidence type="ECO:0000256" key="11">
    <source>
        <dbReference type="ARBA" id="ARBA00047428"/>
    </source>
</evidence>
<dbReference type="EMBL" id="UINC01002448">
    <property type="protein sequence ID" value="SUZ96792.1"/>
    <property type="molecule type" value="Genomic_DNA"/>
</dbReference>
<feature type="domain" description="Carbohydrate kinase PfkB" evidence="12">
    <location>
        <begin position="10"/>
        <end position="304"/>
    </location>
</feature>
<evidence type="ECO:0000256" key="5">
    <source>
        <dbReference type="ARBA" id="ARBA00022695"/>
    </source>
</evidence>
<dbReference type="GO" id="GO:0033786">
    <property type="term" value="F:heptose-1-phosphate adenylyltransferase activity"/>
    <property type="evidence" value="ECO:0007669"/>
    <property type="project" value="TreeGrafter"/>
</dbReference>
<dbReference type="SUPFAM" id="SSF52374">
    <property type="entry name" value="Nucleotidylyl transferase"/>
    <property type="match status" value="1"/>
</dbReference>
<evidence type="ECO:0000256" key="1">
    <source>
        <dbReference type="ARBA" id="ARBA00002319"/>
    </source>
</evidence>
<dbReference type="InterPro" id="IPR011913">
    <property type="entry name" value="RfaE_dom_I"/>
</dbReference>
<dbReference type="PANTHER" id="PTHR46969">
    <property type="entry name" value="BIFUNCTIONAL PROTEIN HLDE"/>
    <property type="match status" value="1"/>
</dbReference>
<dbReference type="InterPro" id="IPR029056">
    <property type="entry name" value="Ribokinase-like"/>
</dbReference>
<comment type="catalytic activity">
    <reaction evidence="11">
        <text>D-glycero-beta-D-manno-heptose 1-phosphate + ATP + H(+) = ADP-D-glycero-beta-D-manno-heptose + diphosphate</text>
        <dbReference type="Rhea" id="RHEA:27465"/>
        <dbReference type="ChEBI" id="CHEBI:15378"/>
        <dbReference type="ChEBI" id="CHEBI:30616"/>
        <dbReference type="ChEBI" id="CHEBI:33019"/>
        <dbReference type="ChEBI" id="CHEBI:59967"/>
        <dbReference type="ChEBI" id="CHEBI:61593"/>
        <dbReference type="EC" id="2.7.7.70"/>
    </reaction>
</comment>
<dbReference type="NCBIfam" id="TIGR02199">
    <property type="entry name" value="rfaE_dom_II"/>
    <property type="match status" value="1"/>
</dbReference>
<dbReference type="GO" id="GO:0005524">
    <property type="term" value="F:ATP binding"/>
    <property type="evidence" value="ECO:0007669"/>
    <property type="project" value="UniProtKB-KW"/>
</dbReference>
<name>A0A381RY75_9ZZZZ</name>
<keyword evidence="9" id="KW-0511">Multifunctional enzyme</keyword>
<keyword evidence="10" id="KW-0119">Carbohydrate metabolism</keyword>
<dbReference type="SUPFAM" id="SSF53613">
    <property type="entry name" value="Ribokinase-like"/>
    <property type="match status" value="1"/>
</dbReference>
<reference evidence="14" key="1">
    <citation type="submission" date="2018-05" db="EMBL/GenBank/DDBJ databases">
        <authorList>
            <person name="Lanie J.A."/>
            <person name="Ng W.-L."/>
            <person name="Kazmierczak K.M."/>
            <person name="Andrzejewski T.M."/>
            <person name="Davidsen T.M."/>
            <person name="Wayne K.J."/>
            <person name="Tettelin H."/>
            <person name="Glass J.I."/>
            <person name="Rusch D."/>
            <person name="Podicherti R."/>
            <person name="Tsui H.-C.T."/>
            <person name="Winkler M.E."/>
        </authorList>
    </citation>
    <scope>NUCLEOTIDE SEQUENCE</scope>
</reference>
<comment type="function">
    <text evidence="1">Catalyzes the phosphorylation of D-glycero-D-manno-heptose 7-phosphate at the C-1 position to selectively form D-glycero-beta-D-manno-heptose-1,7-bisphosphate.</text>
</comment>
<dbReference type="GO" id="GO:0033785">
    <property type="term" value="F:heptose 7-phosphate kinase activity"/>
    <property type="evidence" value="ECO:0007669"/>
    <property type="project" value="TreeGrafter"/>
</dbReference>
<evidence type="ECO:0000259" key="12">
    <source>
        <dbReference type="Pfam" id="PF00294"/>
    </source>
</evidence>
<keyword evidence="8" id="KW-0067">ATP-binding</keyword>
<dbReference type="EC" id="2.7.7.70" evidence="3"/>
<evidence type="ECO:0000256" key="4">
    <source>
        <dbReference type="ARBA" id="ARBA00022679"/>
    </source>
</evidence>
<dbReference type="GO" id="GO:0016773">
    <property type="term" value="F:phosphotransferase activity, alcohol group as acceptor"/>
    <property type="evidence" value="ECO:0007669"/>
    <property type="project" value="InterPro"/>
</dbReference>
<dbReference type="HAMAP" id="MF_01603">
    <property type="entry name" value="HldE"/>
    <property type="match status" value="1"/>
</dbReference>
<protein>
    <recommendedName>
        <fullName evidence="3">D-glycero-beta-D-manno-heptose 1-phosphate adenylyltransferase</fullName>
        <ecNumber evidence="3">2.7.7.70</ecNumber>
    </recommendedName>
</protein>
<dbReference type="InterPro" id="IPR004821">
    <property type="entry name" value="Cyt_trans-like"/>
</dbReference>
<evidence type="ECO:0000256" key="7">
    <source>
        <dbReference type="ARBA" id="ARBA00022777"/>
    </source>
</evidence>
<organism evidence="14">
    <name type="scientific">marine metagenome</name>
    <dbReference type="NCBI Taxonomy" id="408172"/>
    <lineage>
        <taxon>unclassified sequences</taxon>
        <taxon>metagenomes</taxon>
        <taxon>ecological metagenomes</taxon>
    </lineage>
</organism>
<dbReference type="GO" id="GO:0005829">
    <property type="term" value="C:cytosol"/>
    <property type="evidence" value="ECO:0007669"/>
    <property type="project" value="TreeGrafter"/>
</dbReference>
<evidence type="ECO:0000259" key="13">
    <source>
        <dbReference type="Pfam" id="PF01467"/>
    </source>
</evidence>
<dbReference type="Gene3D" id="3.40.1190.20">
    <property type="match status" value="1"/>
</dbReference>
<evidence type="ECO:0000313" key="14">
    <source>
        <dbReference type="EMBL" id="SUZ96792.1"/>
    </source>
</evidence>
<keyword evidence="5" id="KW-0548">Nucleotidyltransferase</keyword>
<keyword evidence="7" id="KW-0418">Kinase</keyword>
<dbReference type="Gene3D" id="3.40.50.620">
    <property type="entry name" value="HUPs"/>
    <property type="match status" value="1"/>
</dbReference>
<feature type="domain" description="Cytidyltransferase-like" evidence="13">
    <location>
        <begin position="348"/>
        <end position="464"/>
    </location>
</feature>
<keyword evidence="6" id="KW-0547">Nucleotide-binding</keyword>
<sequence>MLNLLGKAPKILVIGDLIVDHYLWGSSDRISPEAPVLVVSINNESRVLGGAGNVINNLKALNAKVDVMSVLGECGVSSELKLLLNEIEIDTQYLITEPKRISSKKTRIIAAQQQVVRYDQENSTEITETSQKTLLSNFRKRITDYDCVLLSDYGKGVLTNELTQQLIKTAKQHSVKILVDPKGLDYAKYKGAYLLTPNKKEAREATGINITDDASLACTIKQLKEEYELDVSLITLSEQGVAIYDGELRNHPTQTREVFDVTGAGDTVLASLGFALSCKLDIDEAVKFANLAAGVVVGKIGSATATLNEIIEYESSLNKSSSDEHIKTLNEIAVLSEELRARGKKIVFTNGCFDLLHAGHVRYLETAKSFGDVLIVGLNSDQSVSTLKGKNRPINMQMDRAYLLAALEAVDYVVIFDEDTPYNLIKAIKPITLVKGGDYKDKEIAGQDIVDELKLVKFVDEKSTSQTIKKIQQGN</sequence>
<dbReference type="NCBIfam" id="TIGR02198">
    <property type="entry name" value="rfaE_dom_I"/>
    <property type="match status" value="1"/>
</dbReference>
<evidence type="ECO:0000256" key="2">
    <source>
        <dbReference type="ARBA" id="ARBA00003753"/>
    </source>
</evidence>
<dbReference type="InterPro" id="IPR011914">
    <property type="entry name" value="RfaE_dom_II"/>
</dbReference>
<proteinExistence type="inferred from homology"/>